<proteinExistence type="predicted"/>
<gene>
    <name evidence="2" type="ORF">Dfulv_32560</name>
</gene>
<evidence type="ECO:0000313" key="3">
    <source>
        <dbReference type="Proteomes" id="UP001059617"/>
    </source>
</evidence>
<keyword evidence="3" id="KW-1185">Reference proteome</keyword>
<sequence length="267" mass="28213">MPFFTSSDTRLYYRAWEVDRPVAAFVFLHGGGEHSGQFSRLASRLNAAGIDVHAIDHRGHGISDGERGVVRSLDVLARDASTLVDLVRERRPGLPLVIGGHSLGGWVTAAVITGDPAPFAGAVLTGASLRGRTALDGPPPGESFTFDTSVLAADPDYLEELTKDPLVQLVLPEPEVTAAALAGAADELATTFVNVTLPVLFVNGTRDALASIEDARHWHGTLANARLVEIPDGLHNVLNDVDHVRAIDAVRDFVLDVTAARPAVAGA</sequence>
<reference evidence="2" key="2">
    <citation type="submission" date="2022-09" db="EMBL/GenBank/DDBJ databases">
        <title>Biosynthetic gene clusters of Dactylosporangioum fulvum.</title>
        <authorList>
            <person name="Caradec T."/>
        </authorList>
    </citation>
    <scope>NUCLEOTIDE SEQUENCE</scope>
    <source>
        <strain evidence="2">NRRL B-16292</strain>
    </source>
</reference>
<dbReference type="InterPro" id="IPR029058">
    <property type="entry name" value="AB_hydrolase_fold"/>
</dbReference>
<dbReference type="InterPro" id="IPR022742">
    <property type="entry name" value="Hydrolase_4"/>
</dbReference>
<name>A0ABY5VQ31_9ACTN</name>
<evidence type="ECO:0000259" key="1">
    <source>
        <dbReference type="Pfam" id="PF12146"/>
    </source>
</evidence>
<dbReference type="SUPFAM" id="SSF53474">
    <property type="entry name" value="alpha/beta-Hydrolases"/>
    <property type="match status" value="1"/>
</dbReference>
<dbReference type="Gene3D" id="3.40.50.1820">
    <property type="entry name" value="alpha/beta hydrolase"/>
    <property type="match status" value="1"/>
</dbReference>
<dbReference type="PANTHER" id="PTHR11614">
    <property type="entry name" value="PHOSPHOLIPASE-RELATED"/>
    <property type="match status" value="1"/>
</dbReference>
<dbReference type="Proteomes" id="UP001059617">
    <property type="component" value="Chromosome"/>
</dbReference>
<dbReference type="InterPro" id="IPR051044">
    <property type="entry name" value="MAG_DAG_Lipase"/>
</dbReference>
<dbReference type="EMBL" id="CP073720">
    <property type="protein sequence ID" value="UWP79878.1"/>
    <property type="molecule type" value="Genomic_DNA"/>
</dbReference>
<protein>
    <submittedName>
        <fullName evidence="2">Lysophospholipase</fullName>
    </submittedName>
</protein>
<dbReference type="Pfam" id="PF12146">
    <property type="entry name" value="Hydrolase_4"/>
    <property type="match status" value="1"/>
</dbReference>
<feature type="domain" description="Serine aminopeptidase S33" evidence="1">
    <location>
        <begin position="20"/>
        <end position="242"/>
    </location>
</feature>
<organism evidence="2 3">
    <name type="scientific">Dactylosporangium fulvum</name>
    <dbReference type="NCBI Taxonomy" id="53359"/>
    <lineage>
        <taxon>Bacteria</taxon>
        <taxon>Bacillati</taxon>
        <taxon>Actinomycetota</taxon>
        <taxon>Actinomycetes</taxon>
        <taxon>Micromonosporales</taxon>
        <taxon>Micromonosporaceae</taxon>
        <taxon>Dactylosporangium</taxon>
    </lineage>
</organism>
<dbReference type="RefSeq" id="WP_259857636.1">
    <property type="nucleotide sequence ID" value="NZ_BAAAST010000001.1"/>
</dbReference>
<evidence type="ECO:0000313" key="2">
    <source>
        <dbReference type="EMBL" id="UWP79878.1"/>
    </source>
</evidence>
<accession>A0ABY5VQ31</accession>
<reference evidence="2" key="1">
    <citation type="submission" date="2021-04" db="EMBL/GenBank/DDBJ databases">
        <authorList>
            <person name="Hartkoorn R.C."/>
            <person name="Beaudoing E."/>
            <person name="Hot D."/>
        </authorList>
    </citation>
    <scope>NUCLEOTIDE SEQUENCE</scope>
    <source>
        <strain evidence="2">NRRL B-16292</strain>
    </source>
</reference>